<dbReference type="AlphaFoldDB" id="A0AAZ1XYH3"/>
<protein>
    <recommendedName>
        <fullName evidence="2">DUF4757 domain-containing protein</fullName>
    </recommendedName>
</protein>
<feature type="region of interest" description="Disordered" evidence="1">
    <location>
        <begin position="1"/>
        <end position="157"/>
    </location>
</feature>
<evidence type="ECO:0000313" key="4">
    <source>
        <dbReference type="Proteomes" id="UP000472276"/>
    </source>
</evidence>
<sequence length="157" mass="17484">MQRKETEEAESPKRSIRDSGYIDCWDSERSDSLSPPRHGREDSFDSLDSFGSRSRQTPSPDVLVARGSSDGRGSDSESDGAPHRKMPDVRKDDMLARRTSVSEPRTAVPFNQYLPNKSNQSGYLPTPLRKKSNDKEEGGRKSWSTATSPVGGDRPLR</sequence>
<dbReference type="Proteomes" id="UP000472276">
    <property type="component" value="Unassembled WGS sequence"/>
</dbReference>
<reference evidence="4" key="1">
    <citation type="submission" date="2020-03" db="EMBL/GenBank/DDBJ databases">
        <title>Evolution of repeat sequences and sex chromosomes of tilapia species revealed by chromosome-level genomes.</title>
        <authorList>
            <person name="Xu L."/>
            <person name="Tao W."/>
            <person name="Wang D."/>
            <person name="Zhou Q."/>
        </authorList>
    </citation>
    <scope>NUCLEOTIDE SEQUENCE [LARGE SCALE GENOMIC DNA]</scope>
    <source>
        <strain evidence="4">Israel</strain>
    </source>
</reference>
<feature type="domain" description="DUF4757" evidence="2">
    <location>
        <begin position="94"/>
        <end position="149"/>
    </location>
</feature>
<dbReference type="InterPro" id="IPR031865">
    <property type="entry name" value="DUF4757"/>
</dbReference>
<evidence type="ECO:0000313" key="3">
    <source>
        <dbReference type="Ensembl" id="ENSOABP00000072588.1"/>
    </source>
</evidence>
<name>A0AAZ1XYH3_OREAU</name>
<evidence type="ECO:0000259" key="2">
    <source>
        <dbReference type="Pfam" id="PF15949"/>
    </source>
</evidence>
<feature type="compositionally biased region" description="Basic and acidic residues" evidence="1">
    <location>
        <begin position="131"/>
        <end position="140"/>
    </location>
</feature>
<reference evidence="3" key="2">
    <citation type="submission" date="2025-08" db="UniProtKB">
        <authorList>
            <consortium name="Ensembl"/>
        </authorList>
    </citation>
    <scope>IDENTIFICATION</scope>
</reference>
<feature type="compositionally biased region" description="Polar residues" evidence="1">
    <location>
        <begin position="113"/>
        <end position="123"/>
    </location>
</feature>
<dbReference type="GO" id="GO:0001725">
    <property type="term" value="C:stress fiber"/>
    <property type="evidence" value="ECO:0007669"/>
    <property type="project" value="TreeGrafter"/>
</dbReference>
<dbReference type="GO" id="GO:0051893">
    <property type="term" value="P:regulation of focal adhesion assembly"/>
    <property type="evidence" value="ECO:0007669"/>
    <property type="project" value="TreeGrafter"/>
</dbReference>
<dbReference type="Ensembl" id="ENSOABT00000074130.1">
    <property type="protein sequence ID" value="ENSOABP00000072588.1"/>
    <property type="gene ID" value="ENSOABG00000000888.2"/>
</dbReference>
<accession>A0AAZ1XYH3</accession>
<gene>
    <name evidence="3" type="primary">LOC116322817</name>
</gene>
<feature type="compositionally biased region" description="Polar residues" evidence="1">
    <location>
        <begin position="49"/>
        <end position="59"/>
    </location>
</feature>
<evidence type="ECO:0000256" key="1">
    <source>
        <dbReference type="SAM" id="MobiDB-lite"/>
    </source>
</evidence>
<feature type="compositionally biased region" description="Basic and acidic residues" evidence="1">
    <location>
        <begin position="72"/>
        <end position="96"/>
    </location>
</feature>
<reference evidence="3" key="3">
    <citation type="submission" date="2025-09" db="UniProtKB">
        <authorList>
            <consortium name="Ensembl"/>
        </authorList>
    </citation>
    <scope>IDENTIFICATION</scope>
</reference>
<dbReference type="PANTHER" id="PTHR15551:SF5">
    <property type="entry name" value="LIM AND CALPONIN HOMOLOGY DOMAINS-CONTAINING PROTEIN 1 ISOFORM X1"/>
    <property type="match status" value="1"/>
</dbReference>
<dbReference type="GO" id="GO:0032034">
    <property type="term" value="F:myosin II head/neck binding"/>
    <property type="evidence" value="ECO:0007669"/>
    <property type="project" value="TreeGrafter"/>
</dbReference>
<organism evidence="3 4">
    <name type="scientific">Oreochromis aureus</name>
    <name type="common">Israeli tilapia</name>
    <name type="synonym">Chromis aureus</name>
    <dbReference type="NCBI Taxonomy" id="47969"/>
    <lineage>
        <taxon>Eukaryota</taxon>
        <taxon>Metazoa</taxon>
        <taxon>Chordata</taxon>
        <taxon>Craniata</taxon>
        <taxon>Vertebrata</taxon>
        <taxon>Euteleostomi</taxon>
        <taxon>Actinopterygii</taxon>
        <taxon>Neopterygii</taxon>
        <taxon>Teleostei</taxon>
        <taxon>Neoteleostei</taxon>
        <taxon>Acanthomorphata</taxon>
        <taxon>Ovalentaria</taxon>
        <taxon>Cichlomorphae</taxon>
        <taxon>Cichliformes</taxon>
        <taxon>Cichlidae</taxon>
        <taxon>African cichlids</taxon>
        <taxon>Pseudocrenilabrinae</taxon>
        <taxon>Oreochromini</taxon>
        <taxon>Oreochromis</taxon>
    </lineage>
</organism>
<feature type="compositionally biased region" description="Basic and acidic residues" evidence="1">
    <location>
        <begin position="1"/>
        <end position="17"/>
    </location>
</feature>
<proteinExistence type="predicted"/>
<dbReference type="GO" id="GO:0051496">
    <property type="term" value="P:positive regulation of stress fiber assembly"/>
    <property type="evidence" value="ECO:0007669"/>
    <property type="project" value="TreeGrafter"/>
</dbReference>
<dbReference type="Pfam" id="PF15949">
    <property type="entry name" value="DUF4757"/>
    <property type="match status" value="1"/>
</dbReference>
<keyword evidence="4" id="KW-1185">Reference proteome</keyword>
<dbReference type="PANTHER" id="PTHR15551">
    <property type="entry name" value="LIM DOMAIN ONLY 7"/>
    <property type="match status" value="1"/>
</dbReference>